<sequence>SGRRQERRHRPERQLYCCCSEEIKLMKTSSWLCSRT</sequence>
<gene>
    <name evidence="1 2" type="primary">Erlin2</name>
</gene>
<dbReference type="AlphaFoldDB" id="A0A1B0GRS4"/>
<reference evidence="1" key="3">
    <citation type="submission" date="2025-08" db="UniProtKB">
        <authorList>
            <consortium name="Ensembl"/>
        </authorList>
    </citation>
    <scope>IDENTIFICATION</scope>
    <source>
        <strain evidence="1">C57BL/6J</strain>
    </source>
</reference>
<dbReference type="MGI" id="MGI:2387215">
    <property type="gene designation" value="Erlin2"/>
</dbReference>
<dbReference type="VEuPathDB" id="HostDB:ENSMUSG00000031483"/>
<reference evidence="1 3" key="2">
    <citation type="journal article" date="2011" name="PLoS Biol.">
        <title>Modernizing reference genome assemblies.</title>
        <authorList>
            <person name="Church D.M."/>
            <person name="Schneider V.A."/>
            <person name="Graves T."/>
            <person name="Auger K."/>
            <person name="Cunningham F."/>
            <person name="Bouk N."/>
            <person name="Chen H.C."/>
            <person name="Agarwala R."/>
            <person name="McLaren W.M."/>
            <person name="Ritchie G.R."/>
            <person name="Albracht D."/>
            <person name="Kremitzki M."/>
            <person name="Rock S."/>
            <person name="Kotkiewicz H."/>
            <person name="Kremitzki C."/>
            <person name="Wollam A."/>
            <person name="Trani L."/>
            <person name="Fulton L."/>
            <person name="Fulton R."/>
            <person name="Matthews L."/>
            <person name="Whitehead S."/>
            <person name="Chow W."/>
            <person name="Torrance J."/>
            <person name="Dunn M."/>
            <person name="Harden G."/>
            <person name="Threadgold G."/>
            <person name="Wood J."/>
            <person name="Collins J."/>
            <person name="Heath P."/>
            <person name="Griffiths G."/>
            <person name="Pelan S."/>
            <person name="Grafham D."/>
            <person name="Eichler E.E."/>
            <person name="Weinstock G."/>
            <person name="Mardis E.R."/>
            <person name="Wilson R.K."/>
            <person name="Howe K."/>
            <person name="Flicek P."/>
            <person name="Hubbard T."/>
        </authorList>
    </citation>
    <scope>NUCLEOTIDE SEQUENCE [LARGE SCALE GENOMIC DNA]</scope>
    <source>
        <strain evidence="1 3">C57BL/6J</strain>
    </source>
</reference>
<dbReference type="ExpressionAtlas" id="A0A1B0GRS4">
    <property type="expression patterns" value="baseline and differential"/>
</dbReference>
<dbReference type="Bgee" id="ENSMUSG00000031483">
    <property type="expression patterns" value="Expressed in spermatocyte and 220 other cell types or tissues"/>
</dbReference>
<organism evidence="1 3">
    <name type="scientific">Mus musculus</name>
    <name type="common">Mouse</name>
    <dbReference type="NCBI Taxonomy" id="10090"/>
    <lineage>
        <taxon>Eukaryota</taxon>
        <taxon>Metazoa</taxon>
        <taxon>Chordata</taxon>
        <taxon>Craniata</taxon>
        <taxon>Vertebrata</taxon>
        <taxon>Euteleostomi</taxon>
        <taxon>Mammalia</taxon>
        <taxon>Eutheria</taxon>
        <taxon>Euarchontoglires</taxon>
        <taxon>Glires</taxon>
        <taxon>Rodentia</taxon>
        <taxon>Myomorpha</taxon>
        <taxon>Muroidea</taxon>
        <taxon>Muridae</taxon>
        <taxon>Murinae</taxon>
        <taxon>Mus</taxon>
        <taxon>Mus</taxon>
    </lineage>
</organism>
<evidence type="ECO:0000313" key="1">
    <source>
        <dbReference type="Ensembl" id="ENSMUSP00000147642.2"/>
    </source>
</evidence>
<evidence type="ECO:0000313" key="3">
    <source>
        <dbReference type="Proteomes" id="UP000000589"/>
    </source>
</evidence>
<dbReference type="AGR" id="MGI:2387215"/>
<dbReference type="GeneTree" id="ENSGT00390000014666"/>
<dbReference type="Ensembl" id="ENSMUST00000211233.2">
    <property type="protein sequence ID" value="ENSMUSP00000147642.2"/>
    <property type="gene ID" value="ENSMUSG00000031483.9"/>
</dbReference>
<keyword evidence="3" id="KW-1185">Reference proteome</keyword>
<dbReference type="Proteomes" id="UP000000589">
    <property type="component" value="Chromosome 8"/>
</dbReference>
<proteinExistence type="predicted"/>
<dbReference type="Antibodypedia" id="719">
    <property type="antibodies" value="259 antibodies from 32 providers"/>
</dbReference>
<evidence type="ECO:0000313" key="2">
    <source>
        <dbReference type="MGI" id="MGI:2387215"/>
    </source>
</evidence>
<reference evidence="1" key="4">
    <citation type="submission" date="2025-09" db="UniProtKB">
        <authorList>
            <consortium name="Ensembl"/>
        </authorList>
    </citation>
    <scope>IDENTIFICATION</scope>
    <source>
        <strain evidence="1">C57BL/6J</strain>
    </source>
</reference>
<accession>A0A1B0GRS4</accession>
<reference evidence="1 3" key="1">
    <citation type="journal article" date="2009" name="PLoS Biol.">
        <title>Lineage-specific biology revealed by a finished genome assembly of the mouse.</title>
        <authorList>
            <consortium name="Mouse Genome Sequencing Consortium"/>
            <person name="Church D.M."/>
            <person name="Goodstadt L."/>
            <person name="Hillier L.W."/>
            <person name="Zody M.C."/>
            <person name="Goldstein S."/>
            <person name="She X."/>
            <person name="Bult C.J."/>
            <person name="Agarwala R."/>
            <person name="Cherry J.L."/>
            <person name="DiCuccio M."/>
            <person name="Hlavina W."/>
            <person name="Kapustin Y."/>
            <person name="Meric P."/>
            <person name="Maglott D."/>
            <person name="Birtle Z."/>
            <person name="Marques A.C."/>
            <person name="Graves T."/>
            <person name="Zhou S."/>
            <person name="Teague B."/>
            <person name="Potamousis K."/>
            <person name="Churas C."/>
            <person name="Place M."/>
            <person name="Herschleb J."/>
            <person name="Runnheim R."/>
            <person name="Forrest D."/>
            <person name="Amos-Landgraf J."/>
            <person name="Schwartz D.C."/>
            <person name="Cheng Z."/>
            <person name="Lindblad-Toh K."/>
            <person name="Eichler E.E."/>
            <person name="Ponting C.P."/>
        </authorList>
    </citation>
    <scope>NUCLEOTIDE SEQUENCE [LARGE SCALE GENOMIC DNA]</scope>
    <source>
        <strain evidence="1 3">C57BL/6J</strain>
    </source>
</reference>
<protein>
    <submittedName>
        <fullName evidence="1">ER lipid raft associated 2</fullName>
    </submittedName>
</protein>
<feature type="non-terminal residue" evidence="1">
    <location>
        <position position="1"/>
    </location>
</feature>
<name>A0A1B0GRS4_MOUSE</name>